<keyword evidence="1" id="KW-0472">Membrane</keyword>
<name>A0ABU0TS04_MICTR</name>
<evidence type="ECO:0000313" key="3">
    <source>
        <dbReference type="Proteomes" id="UP001226691"/>
    </source>
</evidence>
<evidence type="ECO:0008006" key="4">
    <source>
        <dbReference type="Google" id="ProtNLM"/>
    </source>
</evidence>
<comment type="caution">
    <text evidence="2">The sequence shown here is derived from an EMBL/GenBank/DDBJ whole genome shotgun (WGS) entry which is preliminary data.</text>
</comment>
<dbReference type="EMBL" id="JAUTBF010000001">
    <property type="protein sequence ID" value="MDQ1122235.1"/>
    <property type="molecule type" value="Genomic_DNA"/>
</dbReference>
<dbReference type="RefSeq" id="WP_307480446.1">
    <property type="nucleotide sequence ID" value="NZ_JAUTBF010000001.1"/>
</dbReference>
<feature type="transmembrane region" description="Helical" evidence="1">
    <location>
        <begin position="43"/>
        <end position="65"/>
    </location>
</feature>
<gene>
    <name evidence="2" type="ORF">QE412_000808</name>
</gene>
<keyword evidence="1" id="KW-0812">Transmembrane</keyword>
<keyword evidence="1" id="KW-1133">Transmembrane helix</keyword>
<feature type="transmembrane region" description="Helical" evidence="1">
    <location>
        <begin position="105"/>
        <end position="127"/>
    </location>
</feature>
<reference evidence="2 3" key="1">
    <citation type="submission" date="2023-07" db="EMBL/GenBank/DDBJ databases">
        <title>Functional and genomic diversity of the sorghum phyllosphere microbiome.</title>
        <authorList>
            <person name="Shade A."/>
        </authorList>
    </citation>
    <scope>NUCLEOTIDE SEQUENCE [LARGE SCALE GENOMIC DNA]</scope>
    <source>
        <strain evidence="2 3">SORGH_AS_1207</strain>
    </source>
</reference>
<keyword evidence="3" id="KW-1185">Reference proteome</keyword>
<accession>A0ABU0TS04</accession>
<feature type="transmembrane region" description="Helical" evidence="1">
    <location>
        <begin position="20"/>
        <end position="37"/>
    </location>
</feature>
<feature type="transmembrane region" description="Helical" evidence="1">
    <location>
        <begin position="77"/>
        <end position="99"/>
    </location>
</feature>
<organism evidence="2 3">
    <name type="scientific">Microbacterium trichothecenolyticum</name>
    <name type="common">Aureobacterium trichothecenolyticum</name>
    <dbReference type="NCBI Taxonomy" id="69370"/>
    <lineage>
        <taxon>Bacteria</taxon>
        <taxon>Bacillati</taxon>
        <taxon>Actinomycetota</taxon>
        <taxon>Actinomycetes</taxon>
        <taxon>Micrococcales</taxon>
        <taxon>Microbacteriaceae</taxon>
        <taxon>Microbacterium</taxon>
    </lineage>
</organism>
<evidence type="ECO:0000313" key="2">
    <source>
        <dbReference type="EMBL" id="MDQ1122235.1"/>
    </source>
</evidence>
<sequence length="150" mass="15159">MKKTLDRLRAWLTDARRQALHAALGTLSTLGVTAGLITDGQSAAVVGLAGSGLALAQGLLSLALLRGSAAARWFDVTGRGLVYGFAAAGGAVGLAFGLVGSDTVAHVASLVTVGLTVVSSFLGVLNVQTVPADAEGRPLTRREYRSTLSG</sequence>
<proteinExistence type="predicted"/>
<evidence type="ECO:0000256" key="1">
    <source>
        <dbReference type="SAM" id="Phobius"/>
    </source>
</evidence>
<dbReference type="Proteomes" id="UP001226691">
    <property type="component" value="Unassembled WGS sequence"/>
</dbReference>
<protein>
    <recommendedName>
        <fullName evidence="4">Holin</fullName>
    </recommendedName>
</protein>